<organism evidence="2 3">
    <name type="scientific">Acanthamoeba castellanii (strain ATCC 30010 / Neff)</name>
    <dbReference type="NCBI Taxonomy" id="1257118"/>
    <lineage>
        <taxon>Eukaryota</taxon>
        <taxon>Amoebozoa</taxon>
        <taxon>Discosea</taxon>
        <taxon>Longamoebia</taxon>
        <taxon>Centramoebida</taxon>
        <taxon>Acanthamoebidae</taxon>
        <taxon>Acanthamoeba</taxon>
    </lineage>
</organism>
<keyword evidence="2" id="KW-0808">Transferase</keyword>
<dbReference type="Gene3D" id="3.40.50.150">
    <property type="entry name" value="Vaccinia Virus protein VP39"/>
    <property type="match status" value="1"/>
</dbReference>
<dbReference type="KEGG" id="acan:ACA1_229510"/>
<name>L8HAA4_ACACF</name>
<evidence type="ECO:0000313" key="3">
    <source>
        <dbReference type="Proteomes" id="UP000011083"/>
    </source>
</evidence>
<keyword evidence="2" id="KW-0489">Methyltransferase</keyword>
<dbReference type="EMBL" id="KB007901">
    <property type="protein sequence ID" value="ELR21628.1"/>
    <property type="molecule type" value="Genomic_DNA"/>
</dbReference>
<protein>
    <submittedName>
        <fullName evidence="2">HemK family modification methylase</fullName>
    </submittedName>
</protein>
<dbReference type="VEuPathDB" id="AmoebaDB:ACA1_229510"/>
<dbReference type="GO" id="GO:0032259">
    <property type="term" value="P:methylation"/>
    <property type="evidence" value="ECO:0007669"/>
    <property type="project" value="UniProtKB-KW"/>
</dbReference>
<dbReference type="PANTHER" id="PTHR18895:SF74">
    <property type="entry name" value="MTRF1L RELEASE FACTOR GLUTAMINE METHYLTRANSFERASE"/>
    <property type="match status" value="1"/>
</dbReference>
<dbReference type="GO" id="GO:0003676">
    <property type="term" value="F:nucleic acid binding"/>
    <property type="evidence" value="ECO:0007669"/>
    <property type="project" value="InterPro"/>
</dbReference>
<gene>
    <name evidence="2" type="ORF">ACA1_229510</name>
</gene>
<dbReference type="PANTHER" id="PTHR18895">
    <property type="entry name" value="HEMK METHYLTRANSFERASE"/>
    <property type="match status" value="1"/>
</dbReference>
<dbReference type="OrthoDB" id="269872at2759"/>
<sequence length="237" mass="26677">MGVSCTIKLRNTVATHLQPSIPGNLNRAKREELVRWGTQQIASSPARTDLHTGEGGTEPLEGRNVARLESEMFFSHALSTTTPDTVESLFRRLRGEPTAYILGQRQFWGFDFTVSPATLIPRPDTETVQRTLRSPMRSGCILLSLLSEFKEARGVGVDRSPQALQVARINAHRMRLTERCTFIESDWLDKVDGSERFDLVASNPPYIPRADLASLEPDVKDGKRQQWRMLTSPVLQF</sequence>
<dbReference type="Proteomes" id="UP000011083">
    <property type="component" value="Unassembled WGS sequence"/>
</dbReference>
<dbReference type="Gene3D" id="1.10.8.10">
    <property type="entry name" value="DNA helicase RuvA subunit, C-terminal domain"/>
    <property type="match status" value="1"/>
</dbReference>
<accession>L8HAA4</accession>
<dbReference type="InterPro" id="IPR050320">
    <property type="entry name" value="N5-glutamine_MTase"/>
</dbReference>
<dbReference type="InterPro" id="IPR025714">
    <property type="entry name" value="Methyltranfer_dom"/>
</dbReference>
<dbReference type="RefSeq" id="XP_004346573.1">
    <property type="nucleotide sequence ID" value="XM_004346523.1"/>
</dbReference>
<dbReference type="SUPFAM" id="SSF53335">
    <property type="entry name" value="S-adenosyl-L-methionine-dependent methyltransferases"/>
    <property type="match status" value="1"/>
</dbReference>
<dbReference type="InterPro" id="IPR002052">
    <property type="entry name" value="DNA_methylase_N6_adenine_CS"/>
</dbReference>
<keyword evidence="3" id="KW-1185">Reference proteome</keyword>
<dbReference type="STRING" id="1257118.L8HAA4"/>
<dbReference type="CDD" id="cd02440">
    <property type="entry name" value="AdoMet_MTases"/>
    <property type="match status" value="1"/>
</dbReference>
<dbReference type="AlphaFoldDB" id="L8HAA4"/>
<dbReference type="InterPro" id="IPR029063">
    <property type="entry name" value="SAM-dependent_MTases_sf"/>
</dbReference>
<evidence type="ECO:0000313" key="2">
    <source>
        <dbReference type="EMBL" id="ELR21628.1"/>
    </source>
</evidence>
<proteinExistence type="predicted"/>
<evidence type="ECO:0000259" key="1">
    <source>
        <dbReference type="Pfam" id="PF13847"/>
    </source>
</evidence>
<reference evidence="2 3" key="1">
    <citation type="journal article" date="2013" name="Genome Biol.">
        <title>Genome of Acanthamoeba castellanii highlights extensive lateral gene transfer and early evolution of tyrosine kinase signaling.</title>
        <authorList>
            <person name="Clarke M."/>
            <person name="Lohan A.J."/>
            <person name="Liu B."/>
            <person name="Lagkouvardos I."/>
            <person name="Roy S."/>
            <person name="Zafar N."/>
            <person name="Bertelli C."/>
            <person name="Schilde C."/>
            <person name="Kianianmomeni A."/>
            <person name="Burglin T.R."/>
            <person name="Frech C."/>
            <person name="Turcotte B."/>
            <person name="Kopec K.O."/>
            <person name="Synnott J.M."/>
            <person name="Choo C."/>
            <person name="Paponov I."/>
            <person name="Finkler A."/>
            <person name="Soon Heng Tan C."/>
            <person name="Hutchins A.P."/>
            <person name="Weinmeier T."/>
            <person name="Rattei T."/>
            <person name="Chu J.S."/>
            <person name="Gimenez G."/>
            <person name="Irimia M."/>
            <person name="Rigden D.J."/>
            <person name="Fitzpatrick D.A."/>
            <person name="Lorenzo-Morales J."/>
            <person name="Bateman A."/>
            <person name="Chiu C.H."/>
            <person name="Tang P."/>
            <person name="Hegemann P."/>
            <person name="Fromm H."/>
            <person name="Raoult D."/>
            <person name="Greub G."/>
            <person name="Miranda-Saavedra D."/>
            <person name="Chen N."/>
            <person name="Nash P."/>
            <person name="Ginger M.L."/>
            <person name="Horn M."/>
            <person name="Schaap P."/>
            <person name="Caler L."/>
            <person name="Loftus B."/>
        </authorList>
    </citation>
    <scope>NUCLEOTIDE SEQUENCE [LARGE SCALE GENOMIC DNA]</scope>
    <source>
        <strain evidence="2 3">Neff</strain>
    </source>
</reference>
<dbReference type="GO" id="GO:0008168">
    <property type="term" value="F:methyltransferase activity"/>
    <property type="evidence" value="ECO:0007669"/>
    <property type="project" value="UniProtKB-KW"/>
</dbReference>
<dbReference type="GeneID" id="14922533"/>
<dbReference type="PROSITE" id="PS00092">
    <property type="entry name" value="N6_MTASE"/>
    <property type="match status" value="1"/>
</dbReference>
<dbReference type="Pfam" id="PF13847">
    <property type="entry name" value="Methyltransf_31"/>
    <property type="match status" value="1"/>
</dbReference>
<feature type="domain" description="Methyltransferase" evidence="1">
    <location>
        <begin position="144"/>
        <end position="203"/>
    </location>
</feature>